<protein>
    <recommendedName>
        <fullName evidence="1">Ribosomal RNA methyltransferase FtsJ domain-containing protein</fullName>
    </recommendedName>
</protein>
<dbReference type="InterPro" id="IPR029063">
    <property type="entry name" value="SAM-dependent_MTases_sf"/>
</dbReference>
<proteinExistence type="predicted"/>
<dbReference type="AlphaFoldDB" id="A0A6C0BY60"/>
<evidence type="ECO:0000313" key="2">
    <source>
        <dbReference type="EMBL" id="QHS96479.1"/>
    </source>
</evidence>
<dbReference type="Gene3D" id="3.40.50.12760">
    <property type="match status" value="1"/>
</dbReference>
<dbReference type="GO" id="GO:0006370">
    <property type="term" value="P:7-methylguanosine mRNA capping"/>
    <property type="evidence" value="ECO:0007669"/>
    <property type="project" value="TreeGrafter"/>
</dbReference>
<dbReference type="InterPro" id="IPR002877">
    <property type="entry name" value="RNA_MeTrfase_FtsJ_dom"/>
</dbReference>
<dbReference type="GO" id="GO:0005737">
    <property type="term" value="C:cytoplasm"/>
    <property type="evidence" value="ECO:0007669"/>
    <property type="project" value="TreeGrafter"/>
</dbReference>
<dbReference type="PANTHER" id="PTHR16121">
    <property type="entry name" value="CAP-SPECIFIC MRNA (NUCLEOSIDE-2'-O-)-METHYLTRANSFERASE 1-RELATED"/>
    <property type="match status" value="1"/>
</dbReference>
<reference evidence="2" key="1">
    <citation type="journal article" date="2020" name="Nature">
        <title>Giant virus diversity and host interactions through global metagenomics.</title>
        <authorList>
            <person name="Schulz F."/>
            <person name="Roux S."/>
            <person name="Paez-Espino D."/>
            <person name="Jungbluth S."/>
            <person name="Walsh D.A."/>
            <person name="Denef V.J."/>
            <person name="McMahon K.D."/>
            <person name="Konstantinidis K.T."/>
            <person name="Eloe-Fadrosh E.A."/>
            <person name="Kyrpides N.C."/>
            <person name="Woyke T."/>
        </authorList>
    </citation>
    <scope>NUCLEOTIDE SEQUENCE</scope>
    <source>
        <strain evidence="2">GVMAG-M-3300020166-18</strain>
    </source>
</reference>
<name>A0A6C0BY60_9ZZZZ</name>
<dbReference type="Pfam" id="PF01728">
    <property type="entry name" value="FtsJ"/>
    <property type="match status" value="1"/>
</dbReference>
<dbReference type="SUPFAM" id="SSF53335">
    <property type="entry name" value="S-adenosyl-L-methionine-dependent methyltransferases"/>
    <property type="match status" value="1"/>
</dbReference>
<accession>A0A6C0BY60</accession>
<organism evidence="2">
    <name type="scientific">viral metagenome</name>
    <dbReference type="NCBI Taxonomy" id="1070528"/>
    <lineage>
        <taxon>unclassified sequences</taxon>
        <taxon>metagenomes</taxon>
        <taxon>organismal metagenomes</taxon>
    </lineage>
</organism>
<dbReference type="InterPro" id="IPR050851">
    <property type="entry name" value="mRNA_Cap_2O-Ribose_MeTrfase"/>
</dbReference>
<dbReference type="GO" id="GO:0005634">
    <property type="term" value="C:nucleus"/>
    <property type="evidence" value="ECO:0007669"/>
    <property type="project" value="UniProtKB-ARBA"/>
</dbReference>
<dbReference type="GO" id="GO:0032259">
    <property type="term" value="P:methylation"/>
    <property type="evidence" value="ECO:0007669"/>
    <property type="project" value="InterPro"/>
</dbReference>
<dbReference type="GO" id="GO:0004483">
    <property type="term" value="F:methyltransferase cap1 activity"/>
    <property type="evidence" value="ECO:0007669"/>
    <property type="project" value="TreeGrafter"/>
</dbReference>
<evidence type="ECO:0000259" key="1">
    <source>
        <dbReference type="Pfam" id="PF01728"/>
    </source>
</evidence>
<dbReference type="EMBL" id="MN739271">
    <property type="protein sequence ID" value="QHS96479.1"/>
    <property type="molecule type" value="Genomic_DNA"/>
</dbReference>
<sequence>MSYYLLPHISSTLDSSDIHIELDDKLLNNVCKTTHKYLSTLKREIESHTDKWDIYKKFTNTYEYIHTQIPSLKQSVSKYKPVSRAYFKFVEIANLFDIIPDNRFSISSFHLCEGPGGFIEAICHLRNNSNDKFYGMTLIGEDDNIPGWKKNPKLLKNNPKIHIEYGEDNTGNIISYINYLHTVNKFKNTMNIITGDGGFDFSSNFNNQENMSSKLILAQILYAISIQAYKGHFILKIFDIFFKSTIEFIYILNMFYDKVYIFKPQTSRLANSEKYIVCKSFKFTTTEQYKNTFSTIIKTLESSQEKADQKYISGILNTKMPIFYVTRIEEISNVLCQFQINVIQNTISLIKYQKNDLNKKVEEMIKNNITKCIQWCIKNNIGYNKYTSKNSISIDYLQTSQL</sequence>
<dbReference type="PANTHER" id="PTHR16121:SF0">
    <property type="entry name" value="CAP-SPECIFIC MRNA (NUCLEOSIDE-2'-O-)-METHYLTRANSFERASE 1"/>
    <property type="match status" value="1"/>
</dbReference>
<feature type="domain" description="Ribosomal RNA methyltransferase FtsJ" evidence="1">
    <location>
        <begin position="82"/>
        <end position="281"/>
    </location>
</feature>